<dbReference type="Proteomes" id="UP000807342">
    <property type="component" value="Unassembled WGS sequence"/>
</dbReference>
<proteinExistence type="predicted"/>
<dbReference type="AlphaFoldDB" id="A0A9P5X1P6"/>
<dbReference type="EMBL" id="MU151729">
    <property type="protein sequence ID" value="KAF9441989.1"/>
    <property type="molecule type" value="Genomic_DNA"/>
</dbReference>
<evidence type="ECO:0000313" key="2">
    <source>
        <dbReference type="Proteomes" id="UP000807342"/>
    </source>
</evidence>
<sequence>MMDIIMLQRNHPQPSKYEAATCPGGGRTMQRHQECSSRCDQALQSIDSVEGQCPSPLRLQMSTLIV</sequence>
<organism evidence="1 2">
    <name type="scientific">Macrolepiota fuliginosa MF-IS2</name>
    <dbReference type="NCBI Taxonomy" id="1400762"/>
    <lineage>
        <taxon>Eukaryota</taxon>
        <taxon>Fungi</taxon>
        <taxon>Dikarya</taxon>
        <taxon>Basidiomycota</taxon>
        <taxon>Agaricomycotina</taxon>
        <taxon>Agaricomycetes</taxon>
        <taxon>Agaricomycetidae</taxon>
        <taxon>Agaricales</taxon>
        <taxon>Agaricineae</taxon>
        <taxon>Agaricaceae</taxon>
        <taxon>Macrolepiota</taxon>
    </lineage>
</organism>
<reference evidence="1" key="1">
    <citation type="submission" date="2020-11" db="EMBL/GenBank/DDBJ databases">
        <authorList>
            <consortium name="DOE Joint Genome Institute"/>
            <person name="Ahrendt S."/>
            <person name="Riley R."/>
            <person name="Andreopoulos W."/>
            <person name="Labutti K."/>
            <person name="Pangilinan J."/>
            <person name="Ruiz-Duenas F.J."/>
            <person name="Barrasa J.M."/>
            <person name="Sanchez-Garcia M."/>
            <person name="Camarero S."/>
            <person name="Miyauchi S."/>
            <person name="Serrano A."/>
            <person name="Linde D."/>
            <person name="Babiker R."/>
            <person name="Drula E."/>
            <person name="Ayuso-Fernandez I."/>
            <person name="Pacheco R."/>
            <person name="Padilla G."/>
            <person name="Ferreira P."/>
            <person name="Barriuso J."/>
            <person name="Kellner H."/>
            <person name="Castanera R."/>
            <person name="Alfaro M."/>
            <person name="Ramirez L."/>
            <person name="Pisabarro A.G."/>
            <person name="Kuo A."/>
            <person name="Tritt A."/>
            <person name="Lipzen A."/>
            <person name="He G."/>
            <person name="Yan M."/>
            <person name="Ng V."/>
            <person name="Cullen D."/>
            <person name="Martin F."/>
            <person name="Rosso M.-N."/>
            <person name="Henrissat B."/>
            <person name="Hibbett D."/>
            <person name="Martinez A.T."/>
            <person name="Grigoriev I.V."/>
        </authorList>
    </citation>
    <scope>NUCLEOTIDE SEQUENCE</scope>
    <source>
        <strain evidence="1">MF-IS2</strain>
    </source>
</reference>
<name>A0A9P5X1P6_9AGAR</name>
<gene>
    <name evidence="1" type="ORF">P691DRAFT_517383</name>
</gene>
<accession>A0A9P5X1P6</accession>
<comment type="caution">
    <text evidence="1">The sequence shown here is derived from an EMBL/GenBank/DDBJ whole genome shotgun (WGS) entry which is preliminary data.</text>
</comment>
<keyword evidence="2" id="KW-1185">Reference proteome</keyword>
<protein>
    <submittedName>
        <fullName evidence="1">Uncharacterized protein</fullName>
    </submittedName>
</protein>
<evidence type="ECO:0000313" key="1">
    <source>
        <dbReference type="EMBL" id="KAF9441989.1"/>
    </source>
</evidence>